<dbReference type="AlphaFoldDB" id="A0A2K1JJ81"/>
<dbReference type="Gramene" id="Pp3c14_20720V3.1">
    <property type="protein sequence ID" value="PAC:32962067.CDS.1"/>
    <property type="gene ID" value="Pp3c14_20720"/>
</dbReference>
<reference evidence="1 3" key="2">
    <citation type="journal article" date="2018" name="Plant J.">
        <title>The Physcomitrella patens chromosome-scale assembly reveals moss genome structure and evolution.</title>
        <authorList>
            <person name="Lang D."/>
            <person name="Ullrich K.K."/>
            <person name="Murat F."/>
            <person name="Fuchs J."/>
            <person name="Jenkins J."/>
            <person name="Haas F.B."/>
            <person name="Piednoel M."/>
            <person name="Gundlach H."/>
            <person name="Van Bel M."/>
            <person name="Meyberg R."/>
            <person name="Vives C."/>
            <person name="Morata J."/>
            <person name="Symeonidi A."/>
            <person name="Hiss M."/>
            <person name="Muchero W."/>
            <person name="Kamisugi Y."/>
            <person name="Saleh O."/>
            <person name="Blanc G."/>
            <person name="Decker E.L."/>
            <person name="van Gessel N."/>
            <person name="Grimwood J."/>
            <person name="Hayes R.D."/>
            <person name="Graham S.W."/>
            <person name="Gunter L.E."/>
            <person name="McDaniel S.F."/>
            <person name="Hoernstein S.N.W."/>
            <person name="Larsson A."/>
            <person name="Li F.W."/>
            <person name="Perroud P.F."/>
            <person name="Phillips J."/>
            <person name="Ranjan P."/>
            <person name="Rokshar D.S."/>
            <person name="Rothfels C.J."/>
            <person name="Schneider L."/>
            <person name="Shu S."/>
            <person name="Stevenson D.W."/>
            <person name="Thummler F."/>
            <person name="Tillich M."/>
            <person name="Villarreal Aguilar J.C."/>
            <person name="Widiez T."/>
            <person name="Wong G.K."/>
            <person name="Wymore A."/>
            <person name="Zhang Y."/>
            <person name="Zimmer A.D."/>
            <person name="Quatrano R.S."/>
            <person name="Mayer K.F.X."/>
            <person name="Goodstein D."/>
            <person name="Casacuberta J.M."/>
            <person name="Vandepoele K."/>
            <person name="Reski R."/>
            <person name="Cuming A.C."/>
            <person name="Tuskan G.A."/>
            <person name="Maumus F."/>
            <person name="Salse J."/>
            <person name="Schmutz J."/>
            <person name="Rensing S.A."/>
        </authorList>
    </citation>
    <scope>NUCLEOTIDE SEQUENCE [LARGE SCALE GENOMIC DNA]</scope>
    <source>
        <strain evidence="2 3">cv. Gransden 2004</strain>
    </source>
</reference>
<evidence type="ECO:0000313" key="1">
    <source>
        <dbReference type="EMBL" id="PNR41386.1"/>
    </source>
</evidence>
<protein>
    <submittedName>
        <fullName evidence="1 2">Uncharacterized protein</fullName>
    </submittedName>
</protein>
<evidence type="ECO:0000313" key="3">
    <source>
        <dbReference type="Proteomes" id="UP000006727"/>
    </source>
</evidence>
<sequence>MNQTTWPQTNFLQASFKECHTKVARFDNSEHNSDKHVLASPWDQLAYRLSFTGARNQRCQWLFGSPEDLSQLFQMRS</sequence>
<dbReference type="EnsemblPlants" id="Pp3c14_20720V3.1">
    <property type="protein sequence ID" value="PAC:32962067.CDS.1"/>
    <property type="gene ID" value="Pp3c14_20720"/>
</dbReference>
<dbReference type="Gramene" id="Pp3c14_20720V3.2">
    <property type="protein sequence ID" value="PAC:32962068.CDS.1"/>
    <property type="gene ID" value="Pp3c14_20720"/>
</dbReference>
<organism evidence="1">
    <name type="scientific">Physcomitrium patens</name>
    <name type="common">Spreading-leaved earth moss</name>
    <name type="synonym">Physcomitrella patens</name>
    <dbReference type="NCBI Taxonomy" id="3218"/>
    <lineage>
        <taxon>Eukaryota</taxon>
        <taxon>Viridiplantae</taxon>
        <taxon>Streptophyta</taxon>
        <taxon>Embryophyta</taxon>
        <taxon>Bryophyta</taxon>
        <taxon>Bryophytina</taxon>
        <taxon>Bryopsida</taxon>
        <taxon>Funariidae</taxon>
        <taxon>Funariales</taxon>
        <taxon>Funariaceae</taxon>
        <taxon>Physcomitrium</taxon>
    </lineage>
</organism>
<evidence type="ECO:0000313" key="2">
    <source>
        <dbReference type="EnsemblPlants" id="PAC:32962067.CDS.1"/>
    </source>
</evidence>
<gene>
    <name evidence="1" type="ORF">PHYPA_018789</name>
</gene>
<dbReference type="Proteomes" id="UP000006727">
    <property type="component" value="Chromosome 14"/>
</dbReference>
<dbReference type="EnsemblPlants" id="Pp3c14_20720V3.2">
    <property type="protein sequence ID" value="PAC:32962068.CDS.1"/>
    <property type="gene ID" value="Pp3c14_20720"/>
</dbReference>
<proteinExistence type="predicted"/>
<name>A0A2K1JJ81_PHYPA</name>
<reference evidence="2" key="3">
    <citation type="submission" date="2020-12" db="UniProtKB">
        <authorList>
            <consortium name="EnsemblPlants"/>
        </authorList>
    </citation>
    <scope>IDENTIFICATION</scope>
</reference>
<reference evidence="1 3" key="1">
    <citation type="journal article" date="2008" name="Science">
        <title>The Physcomitrella genome reveals evolutionary insights into the conquest of land by plants.</title>
        <authorList>
            <person name="Rensing S."/>
            <person name="Lang D."/>
            <person name="Zimmer A."/>
            <person name="Terry A."/>
            <person name="Salamov A."/>
            <person name="Shapiro H."/>
            <person name="Nishiyama T."/>
            <person name="Perroud P.-F."/>
            <person name="Lindquist E."/>
            <person name="Kamisugi Y."/>
            <person name="Tanahashi T."/>
            <person name="Sakakibara K."/>
            <person name="Fujita T."/>
            <person name="Oishi K."/>
            <person name="Shin-I T."/>
            <person name="Kuroki Y."/>
            <person name="Toyoda A."/>
            <person name="Suzuki Y."/>
            <person name="Hashimoto A."/>
            <person name="Yamaguchi K."/>
            <person name="Sugano A."/>
            <person name="Kohara Y."/>
            <person name="Fujiyama A."/>
            <person name="Anterola A."/>
            <person name="Aoki S."/>
            <person name="Ashton N."/>
            <person name="Barbazuk W.B."/>
            <person name="Barker E."/>
            <person name="Bennetzen J."/>
            <person name="Bezanilla M."/>
            <person name="Blankenship R."/>
            <person name="Cho S.H."/>
            <person name="Dutcher S."/>
            <person name="Estelle M."/>
            <person name="Fawcett J.A."/>
            <person name="Gundlach H."/>
            <person name="Hanada K."/>
            <person name="Heyl A."/>
            <person name="Hicks K.A."/>
            <person name="Hugh J."/>
            <person name="Lohr M."/>
            <person name="Mayer K."/>
            <person name="Melkozernov A."/>
            <person name="Murata T."/>
            <person name="Nelson D."/>
            <person name="Pils B."/>
            <person name="Prigge M."/>
            <person name="Reiss B."/>
            <person name="Renner T."/>
            <person name="Rombauts S."/>
            <person name="Rushton P."/>
            <person name="Sanderfoot A."/>
            <person name="Schween G."/>
            <person name="Shiu S.-H."/>
            <person name="Stueber K."/>
            <person name="Theodoulou F.L."/>
            <person name="Tu H."/>
            <person name="Van de Peer Y."/>
            <person name="Verrier P.J."/>
            <person name="Waters E."/>
            <person name="Wood A."/>
            <person name="Yang L."/>
            <person name="Cove D."/>
            <person name="Cuming A."/>
            <person name="Hasebe M."/>
            <person name="Lucas S."/>
            <person name="Mishler D.B."/>
            <person name="Reski R."/>
            <person name="Grigoriev I."/>
            <person name="Quatrano R.S."/>
            <person name="Boore J.L."/>
        </authorList>
    </citation>
    <scope>NUCLEOTIDE SEQUENCE [LARGE SCALE GENOMIC DNA]</scope>
    <source>
        <strain evidence="2 3">cv. Gransden 2004</strain>
    </source>
</reference>
<dbReference type="EMBL" id="ABEU02000014">
    <property type="protein sequence ID" value="PNR41386.1"/>
    <property type="molecule type" value="Genomic_DNA"/>
</dbReference>
<keyword evidence="3" id="KW-1185">Reference proteome</keyword>
<accession>A0A2K1JJ81</accession>